<dbReference type="EMBL" id="MVGC01000139">
    <property type="protein sequence ID" value="RJE23040.1"/>
    <property type="molecule type" value="Genomic_DNA"/>
</dbReference>
<accession>A0A3A2ZKF7</accession>
<sequence length="111" mass="11989">NVGVPGGQRVYVNPLGALSFTQAHSAYIPPGSSTGPFEYFQGVHWAHYVFRGWGASGFMACPDQNRRWQVFAAVQNATVPSGNVADCLGFDALAMPWDGEDGFSVAAWQYT</sequence>
<feature type="non-terminal residue" evidence="1">
    <location>
        <position position="1"/>
    </location>
</feature>
<dbReference type="PANTHER" id="PTHR42047">
    <property type="entry name" value="PROTEIN, PUTATIVE (AFU_ORTHOLOGUE AFUA_6G03560)-RELATED"/>
    <property type="match status" value="1"/>
</dbReference>
<evidence type="ECO:0000313" key="2">
    <source>
        <dbReference type="Proteomes" id="UP000266188"/>
    </source>
</evidence>
<comment type="caution">
    <text evidence="1">The sequence shown here is derived from an EMBL/GenBank/DDBJ whole genome shotgun (WGS) entry which is preliminary data.</text>
</comment>
<keyword evidence="2" id="KW-1185">Reference proteome</keyword>
<dbReference type="OrthoDB" id="5430620at2759"/>
<protein>
    <submittedName>
        <fullName evidence="1">IgE-binding protein</fullName>
    </submittedName>
</protein>
<dbReference type="Proteomes" id="UP000266188">
    <property type="component" value="Unassembled WGS sequence"/>
</dbReference>
<dbReference type="InterPro" id="IPR052820">
    <property type="entry name" value="PhiA_domain"/>
</dbReference>
<evidence type="ECO:0000313" key="1">
    <source>
        <dbReference type="EMBL" id="RJE23040.1"/>
    </source>
</evidence>
<name>A0A3A2ZKF7_9EURO</name>
<proteinExistence type="predicted"/>
<dbReference type="PANTHER" id="PTHR42047:SF1">
    <property type="entry name" value="PROTEIN, PUTATIVE (AFU_ORTHOLOGUE AFUA_6G03560)-RELATED"/>
    <property type="match status" value="1"/>
</dbReference>
<reference evidence="2" key="1">
    <citation type="submission" date="2017-02" db="EMBL/GenBank/DDBJ databases">
        <authorList>
            <person name="Tafer H."/>
            <person name="Lopandic K."/>
        </authorList>
    </citation>
    <scope>NUCLEOTIDE SEQUENCE [LARGE SCALE GENOMIC DNA]</scope>
    <source>
        <strain evidence="2">CBS 366.77</strain>
    </source>
</reference>
<dbReference type="STRING" id="2070753.A0A3A2ZKF7"/>
<gene>
    <name evidence="1" type="ORF">PHISCL_04645</name>
</gene>
<dbReference type="AlphaFoldDB" id="A0A3A2ZKF7"/>
<organism evidence="1 2">
    <name type="scientific">Aspergillus sclerotialis</name>
    <dbReference type="NCBI Taxonomy" id="2070753"/>
    <lineage>
        <taxon>Eukaryota</taxon>
        <taxon>Fungi</taxon>
        <taxon>Dikarya</taxon>
        <taxon>Ascomycota</taxon>
        <taxon>Pezizomycotina</taxon>
        <taxon>Eurotiomycetes</taxon>
        <taxon>Eurotiomycetidae</taxon>
        <taxon>Eurotiales</taxon>
        <taxon>Aspergillaceae</taxon>
        <taxon>Aspergillus</taxon>
        <taxon>Aspergillus subgen. Polypaecilum</taxon>
    </lineage>
</organism>